<proteinExistence type="predicted"/>
<evidence type="ECO:0000313" key="2">
    <source>
        <dbReference type="EMBL" id="CAF4010842.1"/>
    </source>
</evidence>
<keyword evidence="1" id="KW-0812">Transmembrane</keyword>
<comment type="caution">
    <text evidence="2">The sequence shown here is derived from an EMBL/GenBank/DDBJ whole genome shotgun (WGS) entry which is preliminary data.</text>
</comment>
<protein>
    <submittedName>
        <fullName evidence="2">Uncharacterized protein</fullName>
    </submittedName>
</protein>
<dbReference type="EMBL" id="CAJOAZ010003489">
    <property type="protein sequence ID" value="CAF4010842.1"/>
    <property type="molecule type" value="Genomic_DNA"/>
</dbReference>
<dbReference type="AlphaFoldDB" id="A0A819PNQ1"/>
<keyword evidence="1" id="KW-0472">Membrane</keyword>
<dbReference type="Proteomes" id="UP000663844">
    <property type="component" value="Unassembled WGS sequence"/>
</dbReference>
<name>A0A819PNQ1_9BILA</name>
<organism evidence="2 3">
    <name type="scientific">Adineta steineri</name>
    <dbReference type="NCBI Taxonomy" id="433720"/>
    <lineage>
        <taxon>Eukaryota</taxon>
        <taxon>Metazoa</taxon>
        <taxon>Spiralia</taxon>
        <taxon>Gnathifera</taxon>
        <taxon>Rotifera</taxon>
        <taxon>Eurotatoria</taxon>
        <taxon>Bdelloidea</taxon>
        <taxon>Adinetida</taxon>
        <taxon>Adinetidae</taxon>
        <taxon>Adineta</taxon>
    </lineage>
</organism>
<gene>
    <name evidence="2" type="ORF">OXD698_LOCUS30092</name>
</gene>
<evidence type="ECO:0000256" key="1">
    <source>
        <dbReference type="SAM" id="Phobius"/>
    </source>
</evidence>
<evidence type="ECO:0000313" key="3">
    <source>
        <dbReference type="Proteomes" id="UP000663844"/>
    </source>
</evidence>
<accession>A0A819PNQ1</accession>
<feature type="transmembrane region" description="Helical" evidence="1">
    <location>
        <begin position="46"/>
        <end position="62"/>
    </location>
</feature>
<keyword evidence="1" id="KW-1133">Transmembrane helix</keyword>
<reference evidence="2" key="1">
    <citation type="submission" date="2021-02" db="EMBL/GenBank/DDBJ databases">
        <authorList>
            <person name="Nowell W R."/>
        </authorList>
    </citation>
    <scope>NUCLEOTIDE SEQUENCE</scope>
</reference>
<sequence length="117" mass="13550">MKINTFDPSLSSRYDPNSTRFKNEINQYYSEYQPSQCTYSYKLKKGIIYIITKIIALFGGFVRKISQFYTKNNTTKSTENKSNSFKCSTKHVFKSDRVIIVGHSAGGQLGRYITDRF</sequence>